<dbReference type="EMBL" id="UINC01007547">
    <property type="protein sequence ID" value="SVA33942.1"/>
    <property type="molecule type" value="Genomic_DNA"/>
</dbReference>
<reference evidence="1" key="1">
    <citation type="submission" date="2018-05" db="EMBL/GenBank/DDBJ databases">
        <authorList>
            <person name="Lanie J.A."/>
            <person name="Ng W.-L."/>
            <person name="Kazmierczak K.M."/>
            <person name="Andrzejewski T.M."/>
            <person name="Davidsen T.M."/>
            <person name="Wayne K.J."/>
            <person name="Tettelin H."/>
            <person name="Glass J.I."/>
            <person name="Rusch D."/>
            <person name="Podicherti R."/>
            <person name="Tsui H.-C.T."/>
            <person name="Winkler M.E."/>
        </authorList>
    </citation>
    <scope>NUCLEOTIDE SEQUENCE</scope>
</reference>
<feature type="non-terminal residue" evidence="1">
    <location>
        <position position="1"/>
    </location>
</feature>
<sequence>VRFSESEINTVMKLRAAGLNWKPEPGQYVFDINGIMRAGSPFQAGIFLIHSTNTFEVMVGGLDELIENFVWLPTWEDCRSWLRNESASEDQVMEAWRSGESQGLSDRQVLYELMLKILEGRAAAE</sequence>
<accession>A0A381V0P4</accession>
<proteinExistence type="predicted"/>
<gene>
    <name evidence="1" type="ORF">METZ01_LOCUS86796</name>
</gene>
<dbReference type="AlphaFoldDB" id="A0A381V0P4"/>
<name>A0A381V0P4_9ZZZZ</name>
<evidence type="ECO:0000313" key="1">
    <source>
        <dbReference type="EMBL" id="SVA33942.1"/>
    </source>
</evidence>
<protein>
    <submittedName>
        <fullName evidence="1">Uncharacterized protein</fullName>
    </submittedName>
</protein>
<organism evidence="1">
    <name type="scientific">marine metagenome</name>
    <dbReference type="NCBI Taxonomy" id="408172"/>
    <lineage>
        <taxon>unclassified sequences</taxon>
        <taxon>metagenomes</taxon>
        <taxon>ecological metagenomes</taxon>
    </lineage>
</organism>